<accession>A0A409Y700</accession>
<sequence length="630" mass="72890">MDLQPALPRDLEQVIVELAVEDIRFPLKPSNTYVNVQLTARRFHAWIEPFLFRVLNKDIFETHLKRMGTSHFIDRLRYIGKHTKHLAYTIDTYDVKSDHIRLKLLIECCPNLLELSIRQWLSSDTLCKDHETVSKLMGLRRLSAGFKGLQREDILCPTYLGLTHLDLMDNLDPDLIHHFQNLTHLRIDMIRMEVTWRTLLVKATDKESGCQALQVIILDMVGIAQLCSHYNINIALPEHVDRSRCVVLTETPYFRRNWLKQANGAMDAWEFCERIVMAKKKGYLSNPSKQAFSMDDFRVHKELTSQGQVPAPMDHQPILPPEIEQAIVEIVGEDICFPFVPDRTIFPNVQLTARRFYDWMQPSIFRVMNKRIFKIHLRRMGPRFIDSLRYLGKYTTHLAYTIDGAPAIAQNRDHTRLQLLIECCPNLVDLAIWHTSDTLSKVHETVSKLTKLRRLSASFEGMPKEQILCPTYLGLTHLEVVGGIDAQIITHFQNLTHLAISVSSDLDWRSVLDRATDKDTGCPSLRIIITVNEDPLDLIDAAALQYDDQRYVSLLDASYFEVDWLDGAYRGMDAWRFAECIVFARSMKYLKTPSKQAFSISPYKLHEELNSAGQEWWGKPVIEFRTTHDD</sequence>
<dbReference type="SUPFAM" id="SSF52058">
    <property type="entry name" value="L domain-like"/>
    <property type="match status" value="1"/>
</dbReference>
<dbReference type="Gene3D" id="3.80.10.10">
    <property type="entry name" value="Ribonuclease Inhibitor"/>
    <property type="match status" value="1"/>
</dbReference>
<reference evidence="1 2" key="1">
    <citation type="journal article" date="2018" name="Evol. Lett.">
        <title>Horizontal gene cluster transfer increased hallucinogenic mushroom diversity.</title>
        <authorList>
            <person name="Reynolds H.T."/>
            <person name="Vijayakumar V."/>
            <person name="Gluck-Thaler E."/>
            <person name="Korotkin H.B."/>
            <person name="Matheny P.B."/>
            <person name="Slot J.C."/>
        </authorList>
    </citation>
    <scope>NUCLEOTIDE SEQUENCE [LARGE SCALE GENOMIC DNA]</scope>
    <source>
        <strain evidence="1 2">2629</strain>
    </source>
</reference>
<organism evidence="1 2">
    <name type="scientific">Panaeolus cyanescens</name>
    <dbReference type="NCBI Taxonomy" id="181874"/>
    <lineage>
        <taxon>Eukaryota</taxon>
        <taxon>Fungi</taxon>
        <taxon>Dikarya</taxon>
        <taxon>Basidiomycota</taxon>
        <taxon>Agaricomycotina</taxon>
        <taxon>Agaricomycetes</taxon>
        <taxon>Agaricomycetidae</taxon>
        <taxon>Agaricales</taxon>
        <taxon>Agaricineae</taxon>
        <taxon>Galeropsidaceae</taxon>
        <taxon>Panaeolus</taxon>
    </lineage>
</organism>
<name>A0A409Y700_9AGAR</name>
<gene>
    <name evidence="1" type="ORF">CVT24_003431</name>
</gene>
<dbReference type="OrthoDB" id="3145912at2759"/>
<dbReference type="InParanoid" id="A0A409Y700"/>
<dbReference type="Proteomes" id="UP000284842">
    <property type="component" value="Unassembled WGS sequence"/>
</dbReference>
<evidence type="ECO:0000313" key="2">
    <source>
        <dbReference type="Proteomes" id="UP000284842"/>
    </source>
</evidence>
<proteinExistence type="predicted"/>
<dbReference type="EMBL" id="NHTK01001378">
    <property type="protein sequence ID" value="PPQ98723.1"/>
    <property type="molecule type" value="Genomic_DNA"/>
</dbReference>
<dbReference type="InterPro" id="IPR032675">
    <property type="entry name" value="LRR_dom_sf"/>
</dbReference>
<comment type="caution">
    <text evidence="1">The sequence shown here is derived from an EMBL/GenBank/DDBJ whole genome shotgun (WGS) entry which is preliminary data.</text>
</comment>
<keyword evidence="2" id="KW-1185">Reference proteome</keyword>
<dbReference type="AlphaFoldDB" id="A0A409Y700"/>
<evidence type="ECO:0000313" key="1">
    <source>
        <dbReference type="EMBL" id="PPQ98723.1"/>
    </source>
</evidence>
<protein>
    <submittedName>
        <fullName evidence="1">Uncharacterized protein</fullName>
    </submittedName>
</protein>